<dbReference type="Proteomes" id="UP000289216">
    <property type="component" value="Unassembled WGS sequence"/>
</dbReference>
<dbReference type="EMBL" id="SBAP01000012">
    <property type="protein sequence ID" value="RXZ69756.1"/>
    <property type="molecule type" value="Genomic_DNA"/>
</dbReference>
<evidence type="ECO:0000313" key="2">
    <source>
        <dbReference type="Proteomes" id="UP000289216"/>
    </source>
</evidence>
<dbReference type="AlphaFoldDB" id="A0A4V1QXI3"/>
<organism evidence="1 2">
    <name type="scientific">Fusobacterium necrophorum</name>
    <dbReference type="NCBI Taxonomy" id="859"/>
    <lineage>
        <taxon>Bacteria</taxon>
        <taxon>Fusobacteriati</taxon>
        <taxon>Fusobacteriota</taxon>
        <taxon>Fusobacteriia</taxon>
        <taxon>Fusobacteriales</taxon>
        <taxon>Fusobacteriaceae</taxon>
        <taxon>Fusobacterium</taxon>
    </lineage>
</organism>
<proteinExistence type="predicted"/>
<protein>
    <submittedName>
        <fullName evidence="1">Glycosyltransferase</fullName>
    </submittedName>
</protein>
<evidence type="ECO:0000313" key="1">
    <source>
        <dbReference type="EMBL" id="RXZ69756.1"/>
    </source>
</evidence>
<reference evidence="1 2" key="1">
    <citation type="submission" date="2019-01" db="EMBL/GenBank/DDBJ databases">
        <title>Fusobacterium necrophorum Isolated From the Uterus of Dairy Cows.</title>
        <authorList>
            <person name="Francis A.M."/>
        </authorList>
    </citation>
    <scope>NUCLEOTIDE SEQUENCE [LARGE SCALE GENOMIC DNA]</scope>
    <source>
        <strain evidence="1 2">KG35</strain>
    </source>
</reference>
<gene>
    <name evidence="1" type="ORF">EPT53_05560</name>
</gene>
<comment type="caution">
    <text evidence="1">The sequence shown here is derived from an EMBL/GenBank/DDBJ whole genome shotgun (WGS) entry which is preliminary data.</text>
</comment>
<dbReference type="GO" id="GO:0016740">
    <property type="term" value="F:transferase activity"/>
    <property type="evidence" value="ECO:0007669"/>
    <property type="project" value="UniProtKB-KW"/>
</dbReference>
<name>A0A4V1QXI3_9FUSO</name>
<accession>A0A4V1QXI3</accession>
<feature type="non-terminal residue" evidence="1">
    <location>
        <position position="42"/>
    </location>
</feature>
<sequence>MKKRMLFRSGSLGMGGLEKVLVQTLQILSSSEWDISLLLTYD</sequence>
<keyword evidence="1" id="KW-0808">Transferase</keyword>